<sequence length="144" mass="16440">MIIGKEAMSVTVKSFFLLSLLVLVQPSTSISFGPDARVTVIVENELQGGQDLLMHCVSADDDLGVKLIHPNTSYQWKFHINVFGKTLYHCGFKWASVLHKFVIYETRRDHSLCHICSWVIKEDGPCLVFDEKSDCYSWNSLEER</sequence>
<accession>V7AGM1</accession>
<dbReference type="InterPro" id="IPR008972">
    <property type="entry name" value="Cupredoxin"/>
</dbReference>
<keyword evidence="4 6" id="KW-0964">Secreted</keyword>
<dbReference type="Gramene" id="ESW04757">
    <property type="protein sequence ID" value="ESW04757"/>
    <property type="gene ID" value="PHAVU_011G123000g"/>
</dbReference>
<dbReference type="SUPFAM" id="SSF49503">
    <property type="entry name" value="Cupredoxins"/>
    <property type="match status" value="1"/>
</dbReference>
<reference evidence="8" key="1">
    <citation type="journal article" date="2014" name="Nat. Genet.">
        <title>A reference genome for common bean and genome-wide analysis of dual domestications.</title>
        <authorList>
            <person name="Schmutz J."/>
            <person name="McClean P.E."/>
            <person name="Mamidi S."/>
            <person name="Wu G.A."/>
            <person name="Cannon S.B."/>
            <person name="Grimwood J."/>
            <person name="Jenkins J."/>
            <person name="Shu S."/>
            <person name="Song Q."/>
            <person name="Chavarro C."/>
            <person name="Torres-Torres M."/>
            <person name="Geffroy V."/>
            <person name="Moghaddam S.M."/>
            <person name="Gao D."/>
            <person name="Abernathy B."/>
            <person name="Barry K."/>
            <person name="Blair M."/>
            <person name="Brick M.A."/>
            <person name="Chovatia M."/>
            <person name="Gepts P."/>
            <person name="Goodstein D.M."/>
            <person name="Gonzales M."/>
            <person name="Hellsten U."/>
            <person name="Hyten D.L."/>
            <person name="Jia G."/>
            <person name="Kelly J.D."/>
            <person name="Kudrna D."/>
            <person name="Lee R."/>
            <person name="Richard M.M."/>
            <person name="Miklas P.N."/>
            <person name="Osorno J.M."/>
            <person name="Rodrigues J."/>
            <person name="Thareau V."/>
            <person name="Urrea C.A."/>
            <person name="Wang M."/>
            <person name="Yu Y."/>
            <person name="Zhang M."/>
            <person name="Wing R.A."/>
            <person name="Cregan P.B."/>
            <person name="Rokhsar D.S."/>
            <person name="Jackson S.A."/>
        </authorList>
    </citation>
    <scope>NUCLEOTIDE SEQUENCE [LARGE SCALE GENOMIC DNA]</scope>
    <source>
        <strain evidence="8">cv. G19833</strain>
    </source>
</reference>
<dbReference type="PANTHER" id="PTHR31232:SF43">
    <property type="entry name" value="S-PROTEIN HOMOLOG 29-RELATED"/>
    <property type="match status" value="1"/>
</dbReference>
<dbReference type="InterPro" id="IPR010264">
    <property type="entry name" value="Self-incomp_S1"/>
</dbReference>
<evidence type="ECO:0000256" key="5">
    <source>
        <dbReference type="ARBA" id="ARBA00022729"/>
    </source>
</evidence>
<dbReference type="SMR" id="V7AGM1"/>
<dbReference type="Proteomes" id="UP000000226">
    <property type="component" value="Chromosome 11"/>
</dbReference>
<evidence type="ECO:0000256" key="1">
    <source>
        <dbReference type="ARBA" id="ARBA00004613"/>
    </source>
</evidence>
<name>V7AGM1_PHAVU</name>
<keyword evidence="3 6" id="KW-0713">Self-incompatibility</keyword>
<proteinExistence type="inferred from homology"/>
<dbReference type="AlphaFoldDB" id="V7AGM1"/>
<keyword evidence="8" id="KW-1185">Reference proteome</keyword>
<dbReference type="GO" id="GO:0060320">
    <property type="term" value="P:rejection of self pollen"/>
    <property type="evidence" value="ECO:0007669"/>
    <property type="project" value="UniProtKB-KW"/>
</dbReference>
<protein>
    <recommendedName>
        <fullName evidence="6">S-protein homolog</fullName>
    </recommendedName>
</protein>
<dbReference type="eggNOG" id="ENOG502SSI4">
    <property type="taxonomic scope" value="Eukaryota"/>
</dbReference>
<dbReference type="Pfam" id="PF05938">
    <property type="entry name" value="Self-incomp_S1"/>
    <property type="match status" value="1"/>
</dbReference>
<dbReference type="OMA" id="YETRRDH"/>
<organism evidence="7 8">
    <name type="scientific">Phaseolus vulgaris</name>
    <name type="common">Kidney bean</name>
    <name type="synonym">French bean</name>
    <dbReference type="NCBI Taxonomy" id="3885"/>
    <lineage>
        <taxon>Eukaryota</taxon>
        <taxon>Viridiplantae</taxon>
        <taxon>Streptophyta</taxon>
        <taxon>Embryophyta</taxon>
        <taxon>Tracheophyta</taxon>
        <taxon>Spermatophyta</taxon>
        <taxon>Magnoliopsida</taxon>
        <taxon>eudicotyledons</taxon>
        <taxon>Gunneridae</taxon>
        <taxon>Pentapetalae</taxon>
        <taxon>rosids</taxon>
        <taxon>fabids</taxon>
        <taxon>Fabales</taxon>
        <taxon>Fabaceae</taxon>
        <taxon>Papilionoideae</taxon>
        <taxon>50 kb inversion clade</taxon>
        <taxon>NPAAA clade</taxon>
        <taxon>indigoferoid/millettioid clade</taxon>
        <taxon>Phaseoleae</taxon>
        <taxon>Phaseolus</taxon>
    </lineage>
</organism>
<evidence type="ECO:0000313" key="7">
    <source>
        <dbReference type="EMBL" id="ESW04757.1"/>
    </source>
</evidence>
<dbReference type="EMBL" id="CM002298">
    <property type="protein sequence ID" value="ESW04757.1"/>
    <property type="molecule type" value="Genomic_DNA"/>
</dbReference>
<dbReference type="PANTHER" id="PTHR31232">
    <property type="match status" value="1"/>
</dbReference>
<evidence type="ECO:0000256" key="4">
    <source>
        <dbReference type="ARBA" id="ARBA00022525"/>
    </source>
</evidence>
<evidence type="ECO:0000313" key="8">
    <source>
        <dbReference type="Proteomes" id="UP000000226"/>
    </source>
</evidence>
<dbReference type="GO" id="GO:0005576">
    <property type="term" value="C:extracellular region"/>
    <property type="evidence" value="ECO:0007669"/>
    <property type="project" value="UniProtKB-SubCell"/>
</dbReference>
<gene>
    <name evidence="7" type="ORF">PHAVU_011G123000g</name>
</gene>
<comment type="similarity">
    <text evidence="2 6">Belongs to the plant self-incompatibility (S1) protein family.</text>
</comment>
<feature type="signal peptide" evidence="6">
    <location>
        <begin position="1"/>
        <end position="29"/>
    </location>
</feature>
<evidence type="ECO:0000256" key="6">
    <source>
        <dbReference type="RuleBase" id="RU367044"/>
    </source>
</evidence>
<comment type="subcellular location">
    <subcellularLocation>
        <location evidence="1 6">Secreted</location>
    </subcellularLocation>
</comment>
<keyword evidence="5 6" id="KW-0732">Signal</keyword>
<evidence type="ECO:0000256" key="2">
    <source>
        <dbReference type="ARBA" id="ARBA00005581"/>
    </source>
</evidence>
<dbReference type="OrthoDB" id="1900999at2759"/>
<feature type="chain" id="PRO_5025088302" description="S-protein homolog" evidence="6">
    <location>
        <begin position="30"/>
        <end position="144"/>
    </location>
</feature>
<evidence type="ECO:0000256" key="3">
    <source>
        <dbReference type="ARBA" id="ARBA00022471"/>
    </source>
</evidence>